<accession>A0ABW2H435</accession>
<gene>
    <name evidence="1" type="ORF">ACFQO7_26555</name>
</gene>
<dbReference type="RefSeq" id="WP_376808923.1">
    <property type="nucleotide sequence ID" value="NZ_JBHTAC010000033.1"/>
</dbReference>
<evidence type="ECO:0000313" key="2">
    <source>
        <dbReference type="Proteomes" id="UP001596392"/>
    </source>
</evidence>
<dbReference type="Proteomes" id="UP001596392">
    <property type="component" value="Unassembled WGS sequence"/>
</dbReference>
<comment type="caution">
    <text evidence="1">The sequence shown here is derived from an EMBL/GenBank/DDBJ whole genome shotgun (WGS) entry which is preliminary data.</text>
</comment>
<evidence type="ECO:0000313" key="1">
    <source>
        <dbReference type="EMBL" id="MFC7246054.1"/>
    </source>
</evidence>
<name>A0ABW2H435_9ACTN</name>
<organism evidence="1 2">
    <name type="scientific">Catellatospora aurea</name>
    <dbReference type="NCBI Taxonomy" id="1337874"/>
    <lineage>
        <taxon>Bacteria</taxon>
        <taxon>Bacillati</taxon>
        <taxon>Actinomycetota</taxon>
        <taxon>Actinomycetes</taxon>
        <taxon>Micromonosporales</taxon>
        <taxon>Micromonosporaceae</taxon>
        <taxon>Catellatospora</taxon>
    </lineage>
</organism>
<reference evidence="2" key="1">
    <citation type="journal article" date="2019" name="Int. J. Syst. Evol. Microbiol.">
        <title>The Global Catalogue of Microorganisms (GCM) 10K type strain sequencing project: providing services to taxonomists for standard genome sequencing and annotation.</title>
        <authorList>
            <consortium name="The Broad Institute Genomics Platform"/>
            <consortium name="The Broad Institute Genome Sequencing Center for Infectious Disease"/>
            <person name="Wu L."/>
            <person name="Ma J."/>
        </authorList>
    </citation>
    <scope>NUCLEOTIDE SEQUENCE [LARGE SCALE GENOMIC DNA]</scope>
    <source>
        <strain evidence="2">CGMCC 1.9106</strain>
    </source>
</reference>
<proteinExistence type="predicted"/>
<sequence length="56" mass="6159">MSKPDTCTDQHAADAATVALLRALERHGHDRAVLADMSERDQAAVFAAEARIRKNR</sequence>
<dbReference type="EMBL" id="JBHTAC010000033">
    <property type="protein sequence ID" value="MFC7246054.1"/>
    <property type="molecule type" value="Genomic_DNA"/>
</dbReference>
<protein>
    <submittedName>
        <fullName evidence="1">Uncharacterized protein</fullName>
    </submittedName>
</protein>
<keyword evidence="2" id="KW-1185">Reference proteome</keyword>